<dbReference type="InterPro" id="IPR013149">
    <property type="entry name" value="ADH-like_C"/>
</dbReference>
<comment type="caution">
    <text evidence="3">The sequence shown here is derived from an EMBL/GenBank/DDBJ whole genome shotgun (WGS) entry which is preliminary data.</text>
</comment>
<dbReference type="AlphaFoldDB" id="A0A8H3QA53"/>
<keyword evidence="1" id="KW-0560">Oxidoreductase</keyword>
<dbReference type="Pfam" id="PF16884">
    <property type="entry name" value="ADH_N_2"/>
    <property type="match status" value="2"/>
</dbReference>
<evidence type="ECO:0000256" key="1">
    <source>
        <dbReference type="ARBA" id="ARBA00023002"/>
    </source>
</evidence>
<name>A0A8H3QA53_9GLOM</name>
<sequence length="631" mass="70639">MTVVTNKGVILKAIPEEIPNVDEHFELTHRTIDIKNLNLGENEIFLRNLYLSLDPYIRFTLKKPDLDHIKVDTPIANKVPVGQVISGLGVSEVVKTNNPNYKIGDLVYGPIGWEEYSHIKSDVAPTFSPVNKELLNDIPLNYHASFLRMGGLTSYASLMAIGKPKEGETIYISAAAGSTGQLVGQIAKIKGLKVIGSTGSDEKVDFLLNELKFDAAFNYKKVDLDKTLSEYCPNGIDIYYENVGGETLEIVLNHCNQFARIVVCGMISQYNITNPKKKYGVKTLENIFLKSISMQGFLVMEYLGTDIQKEFEKDIVEWIKSDKIFYKENMIDGIENTAKGFVDIFNGVVLKAYPKGMPKVDEYFEFENLNLGENEFVLRNLYLFLDPYVRLTLKEPEPEREQPINKAPSRKLVQIGQIIVGAGVSEVIKTNNPNFKVGDLGGLASYASLKYIGKPKEGETIFISAAAGFVGQLVGQIAKIKGMKVVGSAGSDEEVDYLLNELKFDAAFNYKKVDLDEALYKYCPNGIDIYYENVGGETLEVVLNNCNLFGRIVTLDNIYTKRLCMQGFIVTDYIGTDVKKEYEKDIIEWIKSEKIIYKETIIDGIENVAKGFVDMLSGKNIGKYVVKLADY</sequence>
<dbReference type="PANTHER" id="PTHR43205:SF7">
    <property type="entry name" value="PROSTAGLANDIN REDUCTASE 1"/>
    <property type="match status" value="1"/>
</dbReference>
<accession>A0A8H3QA53</accession>
<reference evidence="3" key="1">
    <citation type="submission" date="2019-10" db="EMBL/GenBank/DDBJ databases">
        <title>Conservation and host-specific expression of non-tandemly repeated heterogenous ribosome RNA gene in arbuscular mycorrhizal fungi.</title>
        <authorList>
            <person name="Maeda T."/>
            <person name="Kobayashi Y."/>
            <person name="Nakagawa T."/>
            <person name="Ezawa T."/>
            <person name="Yamaguchi K."/>
            <person name="Bino T."/>
            <person name="Nishimoto Y."/>
            <person name="Shigenobu S."/>
            <person name="Kawaguchi M."/>
        </authorList>
    </citation>
    <scope>NUCLEOTIDE SEQUENCE</scope>
    <source>
        <strain evidence="3">HR1</strain>
    </source>
</reference>
<dbReference type="InterPro" id="IPR045010">
    <property type="entry name" value="MDR_fam"/>
</dbReference>
<proteinExistence type="predicted"/>
<dbReference type="OrthoDB" id="809632at2759"/>
<dbReference type="SUPFAM" id="SSF51735">
    <property type="entry name" value="NAD(P)-binding Rossmann-fold domains"/>
    <property type="match status" value="2"/>
</dbReference>
<dbReference type="SUPFAM" id="SSF50129">
    <property type="entry name" value="GroES-like"/>
    <property type="match status" value="2"/>
</dbReference>
<dbReference type="CDD" id="cd05288">
    <property type="entry name" value="PGDH"/>
    <property type="match status" value="2"/>
</dbReference>
<protein>
    <submittedName>
        <fullName evidence="3">2-alkenal reductase</fullName>
    </submittedName>
</protein>
<dbReference type="InterPro" id="IPR011032">
    <property type="entry name" value="GroES-like_sf"/>
</dbReference>
<dbReference type="InterPro" id="IPR036291">
    <property type="entry name" value="NAD(P)-bd_dom_sf"/>
</dbReference>
<organism evidence="3 4">
    <name type="scientific">Rhizophagus clarus</name>
    <dbReference type="NCBI Taxonomy" id="94130"/>
    <lineage>
        <taxon>Eukaryota</taxon>
        <taxon>Fungi</taxon>
        <taxon>Fungi incertae sedis</taxon>
        <taxon>Mucoromycota</taxon>
        <taxon>Glomeromycotina</taxon>
        <taxon>Glomeromycetes</taxon>
        <taxon>Glomerales</taxon>
        <taxon>Glomeraceae</taxon>
        <taxon>Rhizophagus</taxon>
    </lineage>
</organism>
<evidence type="ECO:0000313" key="4">
    <source>
        <dbReference type="Proteomes" id="UP000615446"/>
    </source>
</evidence>
<dbReference type="PANTHER" id="PTHR43205">
    <property type="entry name" value="PROSTAGLANDIN REDUCTASE"/>
    <property type="match status" value="1"/>
</dbReference>
<dbReference type="Pfam" id="PF00107">
    <property type="entry name" value="ADH_zinc_N"/>
    <property type="match status" value="2"/>
</dbReference>
<evidence type="ECO:0000313" key="3">
    <source>
        <dbReference type="EMBL" id="GES73055.1"/>
    </source>
</evidence>
<gene>
    <name evidence="3" type="ORF">RCL2_000059800</name>
</gene>
<evidence type="ECO:0000259" key="2">
    <source>
        <dbReference type="SMART" id="SM00829"/>
    </source>
</evidence>
<dbReference type="EMBL" id="BLAL01000005">
    <property type="protein sequence ID" value="GES73055.1"/>
    <property type="molecule type" value="Genomic_DNA"/>
</dbReference>
<dbReference type="SMART" id="SM00829">
    <property type="entry name" value="PKS_ER"/>
    <property type="match status" value="1"/>
</dbReference>
<dbReference type="InterPro" id="IPR041694">
    <property type="entry name" value="ADH_N_2"/>
</dbReference>
<dbReference type="FunFam" id="3.40.50.720:FF:000121">
    <property type="entry name" value="Prostaglandin reductase 2"/>
    <property type="match status" value="1"/>
</dbReference>
<dbReference type="Gene3D" id="3.40.50.720">
    <property type="entry name" value="NAD(P)-binding Rossmann-like Domain"/>
    <property type="match status" value="2"/>
</dbReference>
<dbReference type="Gene3D" id="3.90.180.10">
    <property type="entry name" value="Medium-chain alcohol dehydrogenases, catalytic domain"/>
    <property type="match status" value="2"/>
</dbReference>
<dbReference type="InterPro" id="IPR020843">
    <property type="entry name" value="ER"/>
</dbReference>
<dbReference type="Proteomes" id="UP000615446">
    <property type="component" value="Unassembled WGS sequence"/>
</dbReference>
<feature type="domain" description="Enoyl reductase (ER)" evidence="2">
    <location>
        <begin position="390"/>
        <end position="626"/>
    </location>
</feature>
<dbReference type="GO" id="GO:0016628">
    <property type="term" value="F:oxidoreductase activity, acting on the CH-CH group of donors, NAD or NADP as acceptor"/>
    <property type="evidence" value="ECO:0007669"/>
    <property type="project" value="InterPro"/>
</dbReference>